<gene>
    <name evidence="1" type="ORF">F383_35254</name>
</gene>
<sequence>MPRRGYHLPMSRAMSFTIANDATYCKSLTPNTLAFCSLSIQT</sequence>
<evidence type="ECO:0000313" key="2">
    <source>
        <dbReference type="Proteomes" id="UP000032142"/>
    </source>
</evidence>
<dbReference type="EMBL" id="JRRC01483000">
    <property type="protein sequence ID" value="KHG07821.1"/>
    <property type="molecule type" value="Genomic_DNA"/>
</dbReference>
<reference evidence="2" key="1">
    <citation type="submission" date="2014-09" db="EMBL/GenBank/DDBJ databases">
        <authorList>
            <person name="Mudge J."/>
            <person name="Ramaraj T."/>
            <person name="Lindquist I.E."/>
            <person name="Bharti A.K."/>
            <person name="Sundararajan A."/>
            <person name="Cameron C.T."/>
            <person name="Woodward J.E."/>
            <person name="May G.D."/>
            <person name="Brubaker C."/>
            <person name="Broadhvest J."/>
            <person name="Wilkins T.A."/>
        </authorList>
    </citation>
    <scope>NUCLEOTIDE SEQUENCE</scope>
    <source>
        <strain evidence="2">cv. AKA8401</strain>
    </source>
</reference>
<protein>
    <submittedName>
        <fullName evidence="1">Uncharacterized protein</fullName>
    </submittedName>
</protein>
<evidence type="ECO:0000313" key="1">
    <source>
        <dbReference type="EMBL" id="KHG07821.1"/>
    </source>
</evidence>
<comment type="caution">
    <text evidence="1">The sequence shown here is derived from an EMBL/GenBank/DDBJ whole genome shotgun (WGS) entry which is preliminary data.</text>
</comment>
<organism evidence="1 2">
    <name type="scientific">Gossypium arboreum</name>
    <name type="common">Tree cotton</name>
    <name type="synonym">Gossypium nanking</name>
    <dbReference type="NCBI Taxonomy" id="29729"/>
    <lineage>
        <taxon>Eukaryota</taxon>
        <taxon>Viridiplantae</taxon>
        <taxon>Streptophyta</taxon>
        <taxon>Embryophyta</taxon>
        <taxon>Tracheophyta</taxon>
        <taxon>Spermatophyta</taxon>
        <taxon>Magnoliopsida</taxon>
        <taxon>eudicotyledons</taxon>
        <taxon>Gunneridae</taxon>
        <taxon>Pentapetalae</taxon>
        <taxon>rosids</taxon>
        <taxon>malvids</taxon>
        <taxon>Malvales</taxon>
        <taxon>Malvaceae</taxon>
        <taxon>Malvoideae</taxon>
        <taxon>Gossypium</taxon>
    </lineage>
</organism>
<name>A0A0B0N9T2_GOSAR</name>
<accession>A0A0B0N9T2</accession>
<dbReference type="Proteomes" id="UP000032142">
    <property type="component" value="Unassembled WGS sequence"/>
</dbReference>
<keyword evidence="2" id="KW-1185">Reference proteome</keyword>
<dbReference type="AlphaFoldDB" id="A0A0B0N9T2"/>
<proteinExistence type="predicted"/>